<proteinExistence type="predicted"/>
<feature type="transmembrane region" description="Helical" evidence="1">
    <location>
        <begin position="117"/>
        <end position="134"/>
    </location>
</feature>
<feature type="transmembrane region" description="Helical" evidence="1">
    <location>
        <begin position="264"/>
        <end position="283"/>
    </location>
</feature>
<dbReference type="EMBL" id="AP019841">
    <property type="protein sequence ID" value="BBM54109.1"/>
    <property type="molecule type" value="Genomic_DNA"/>
</dbReference>
<reference evidence="2 3" key="1">
    <citation type="submission" date="2019-07" db="EMBL/GenBank/DDBJ databases">
        <title>Complete Genome Sequence of Leptotrichia wadei Strain JMUB3936.</title>
        <authorList>
            <person name="Watanabe S."/>
            <person name="Cui L."/>
        </authorList>
    </citation>
    <scope>NUCLEOTIDE SEQUENCE [LARGE SCALE GENOMIC DNA]</scope>
    <source>
        <strain evidence="2 3">JMUB3936</strain>
    </source>
</reference>
<evidence type="ECO:0008006" key="4">
    <source>
        <dbReference type="Google" id="ProtNLM"/>
    </source>
</evidence>
<dbReference type="RefSeq" id="WP_147002945.1">
    <property type="nucleotide sequence ID" value="NZ_AP019841.1"/>
</dbReference>
<sequence>MGKFMEKTKKLFEYFKGGFERFRVTIIFALISFILVVLITEIEDLDVKRFSVAILEEVRNCCILGIFMTAMFEVVREEYFGEKKKWSFRSIYTVLTVVIIAIFYFVCFIVYNYKIGFWMLFPISILLFLLIPILKKGNKEKYLQSVFVNFVVSCIFATVLWIGIVIILTTVAALFGFDMFGWFILRFYLYSWVFVFDVLGISLFLSLLKKPDDDLESYDFPYILKMLVKFVIVPLITIYTGILYIYFINVIISMKLPKGLISHLVLWYTAFSLFIIILITPLIKSDKFLGNFKKYFPYFSIPLIFASLLAIFQRIYQYGITENRYYVLLLIFWLFFCMISFIRNSKVAKILISLILCLVIAVYTPFNAERVSVYSQSQRLKRMLVKYGALKNGKISKITQNLTNRQGNQIYTVIDYIYSRGKSSVKSLGLKNSSGKVYEISDDLERDLGIKDSWRNYYGEEDGEDGESYDNRKAVNYDLKTEENASDILDAKGYDNVIHYQKKWGESTDLTYKSSEYKVAILNKIITVSDKNGKELAKFNCEDLIKQVLAKLKTLKLENSVGSDEEYKVLPKDFEYVGTAGDINYKISLQNIYEEITDGKMTDINYEFYFMFSEKNNF</sequence>
<evidence type="ECO:0000256" key="1">
    <source>
        <dbReference type="SAM" id="Phobius"/>
    </source>
</evidence>
<dbReference type="Pfam" id="PF13687">
    <property type="entry name" value="DUF4153"/>
    <property type="match status" value="1"/>
</dbReference>
<evidence type="ECO:0000313" key="2">
    <source>
        <dbReference type="EMBL" id="BBM54109.1"/>
    </source>
</evidence>
<gene>
    <name evidence="2" type="ORF">JMUB3936_0387</name>
</gene>
<feature type="transmembrane region" description="Helical" evidence="1">
    <location>
        <begin position="21"/>
        <end position="40"/>
    </location>
</feature>
<protein>
    <recommendedName>
        <fullName evidence="4">DUF4153 domain-containing protein</fullName>
    </recommendedName>
</protein>
<feature type="transmembrane region" description="Helical" evidence="1">
    <location>
        <begin position="91"/>
        <end position="111"/>
    </location>
</feature>
<feature type="transmembrane region" description="Helical" evidence="1">
    <location>
        <begin position="295"/>
        <end position="313"/>
    </location>
</feature>
<keyword evidence="1" id="KW-1133">Transmembrane helix</keyword>
<keyword evidence="1" id="KW-0472">Membrane</keyword>
<dbReference type="OrthoDB" id="9809196at2"/>
<feature type="transmembrane region" description="Helical" evidence="1">
    <location>
        <begin position="146"/>
        <end position="175"/>
    </location>
</feature>
<keyword evidence="1" id="KW-0812">Transmembrane</keyword>
<name>A0A510KQU6_9FUSO</name>
<dbReference type="AlphaFoldDB" id="A0A510KQU6"/>
<evidence type="ECO:0000313" key="3">
    <source>
        <dbReference type="Proteomes" id="UP000321944"/>
    </source>
</evidence>
<accession>A0A510KQU6</accession>
<dbReference type="Proteomes" id="UP000321944">
    <property type="component" value="Chromosome"/>
</dbReference>
<organism evidence="2 3">
    <name type="scientific">Leptotrichia wadei</name>
    <dbReference type="NCBI Taxonomy" id="157687"/>
    <lineage>
        <taxon>Bacteria</taxon>
        <taxon>Fusobacteriati</taxon>
        <taxon>Fusobacteriota</taxon>
        <taxon>Fusobacteriia</taxon>
        <taxon>Fusobacteriales</taxon>
        <taxon>Leptotrichiaceae</taxon>
        <taxon>Leptotrichia</taxon>
    </lineage>
</organism>
<dbReference type="InterPro" id="IPR025291">
    <property type="entry name" value="DUF4153"/>
</dbReference>
<feature type="transmembrane region" description="Helical" evidence="1">
    <location>
        <begin position="347"/>
        <end position="366"/>
    </location>
</feature>
<feature type="transmembrane region" description="Helical" evidence="1">
    <location>
        <begin position="325"/>
        <end position="342"/>
    </location>
</feature>
<feature type="transmembrane region" description="Helical" evidence="1">
    <location>
        <begin position="187"/>
        <end position="207"/>
    </location>
</feature>
<feature type="transmembrane region" description="Helical" evidence="1">
    <location>
        <begin position="227"/>
        <end position="252"/>
    </location>
</feature>